<reference evidence="2" key="1">
    <citation type="submission" date="2025-08" db="UniProtKB">
        <authorList>
            <consortium name="Ensembl"/>
        </authorList>
    </citation>
    <scope>IDENTIFICATION</scope>
</reference>
<accession>A0A3B5LES1</accession>
<name>A0A3B5LES1_9TELE</name>
<evidence type="ECO:0000256" key="1">
    <source>
        <dbReference type="SAM" id="MobiDB-lite"/>
    </source>
</evidence>
<evidence type="ECO:0000313" key="3">
    <source>
        <dbReference type="Proteomes" id="UP000261380"/>
    </source>
</evidence>
<organism evidence="2 3">
    <name type="scientific">Xiphophorus couchianus</name>
    <name type="common">Monterrey platyfish</name>
    <dbReference type="NCBI Taxonomy" id="32473"/>
    <lineage>
        <taxon>Eukaryota</taxon>
        <taxon>Metazoa</taxon>
        <taxon>Chordata</taxon>
        <taxon>Craniata</taxon>
        <taxon>Vertebrata</taxon>
        <taxon>Euteleostomi</taxon>
        <taxon>Actinopterygii</taxon>
        <taxon>Neopterygii</taxon>
        <taxon>Teleostei</taxon>
        <taxon>Neoteleostei</taxon>
        <taxon>Acanthomorphata</taxon>
        <taxon>Ovalentaria</taxon>
        <taxon>Atherinomorphae</taxon>
        <taxon>Cyprinodontiformes</taxon>
        <taxon>Poeciliidae</taxon>
        <taxon>Poeciliinae</taxon>
        <taxon>Xiphophorus</taxon>
    </lineage>
</organism>
<proteinExistence type="predicted"/>
<dbReference type="Proteomes" id="UP000261380">
    <property type="component" value="Unplaced"/>
</dbReference>
<dbReference type="Ensembl" id="ENSXCOT00000006438.1">
    <property type="protein sequence ID" value="ENSXCOP00000006359.1"/>
    <property type="gene ID" value="ENSXCOG00000004917.1"/>
</dbReference>
<dbReference type="STRING" id="32473.ENSXCOP00000006359"/>
<feature type="region of interest" description="Disordered" evidence="1">
    <location>
        <begin position="96"/>
        <end position="115"/>
    </location>
</feature>
<keyword evidence="3" id="KW-1185">Reference proteome</keyword>
<dbReference type="GeneTree" id="ENSGT00940000178669"/>
<sequence>MPERISISDFVELTNEDLSSPGTSSFQSKMSDCKNTVSAVEEVGTMVRWEAVHLRVVWQHPVDNHAHTLILQGNYREKFTVMFLDRGRQLEDPERTCTSMGRTRKVHAERPQVGI</sequence>
<feature type="compositionally biased region" description="Basic and acidic residues" evidence="1">
    <location>
        <begin position="106"/>
        <end position="115"/>
    </location>
</feature>
<protein>
    <submittedName>
        <fullName evidence="2">Uncharacterized protein</fullName>
    </submittedName>
</protein>
<dbReference type="AlphaFoldDB" id="A0A3B5LES1"/>
<reference evidence="2" key="2">
    <citation type="submission" date="2025-09" db="UniProtKB">
        <authorList>
            <consortium name="Ensembl"/>
        </authorList>
    </citation>
    <scope>IDENTIFICATION</scope>
</reference>
<evidence type="ECO:0000313" key="2">
    <source>
        <dbReference type="Ensembl" id="ENSXCOP00000006359.1"/>
    </source>
</evidence>